<feature type="compositionally biased region" description="Low complexity" evidence="2">
    <location>
        <begin position="428"/>
        <end position="441"/>
    </location>
</feature>
<feature type="compositionally biased region" description="Polar residues" evidence="2">
    <location>
        <begin position="908"/>
        <end position="925"/>
    </location>
</feature>
<dbReference type="Proteomes" id="UP001301958">
    <property type="component" value="Unassembled WGS sequence"/>
</dbReference>
<feature type="region of interest" description="Disordered" evidence="2">
    <location>
        <begin position="237"/>
        <end position="321"/>
    </location>
</feature>
<feature type="compositionally biased region" description="Low complexity" evidence="2">
    <location>
        <begin position="712"/>
        <end position="727"/>
    </location>
</feature>
<feature type="compositionally biased region" description="Polar residues" evidence="2">
    <location>
        <begin position="1095"/>
        <end position="1104"/>
    </location>
</feature>
<feature type="compositionally biased region" description="Low complexity" evidence="2">
    <location>
        <begin position="926"/>
        <end position="946"/>
    </location>
</feature>
<keyword evidence="1" id="KW-0539">Nucleus</keyword>
<dbReference type="EMBL" id="MU865293">
    <property type="protein sequence ID" value="KAK4231400.1"/>
    <property type="molecule type" value="Genomic_DNA"/>
</dbReference>
<name>A0AAN7BXJ0_9PEZI</name>
<feature type="region of interest" description="Disordered" evidence="2">
    <location>
        <begin position="762"/>
        <end position="953"/>
    </location>
</feature>
<feature type="compositionally biased region" description="Basic residues" evidence="2">
    <location>
        <begin position="258"/>
        <end position="270"/>
    </location>
</feature>
<gene>
    <name evidence="4" type="ORF">QBC38DRAFT_451416</name>
</gene>
<reference evidence="4" key="2">
    <citation type="submission" date="2023-05" db="EMBL/GenBank/DDBJ databases">
        <authorList>
            <consortium name="Lawrence Berkeley National Laboratory"/>
            <person name="Steindorff A."/>
            <person name="Hensen N."/>
            <person name="Bonometti L."/>
            <person name="Westerberg I."/>
            <person name="Brannstrom I.O."/>
            <person name="Guillou S."/>
            <person name="Cros-Aarteil S."/>
            <person name="Calhoun S."/>
            <person name="Haridas S."/>
            <person name="Kuo A."/>
            <person name="Mondo S."/>
            <person name="Pangilinan J."/>
            <person name="Riley R."/>
            <person name="Labutti K."/>
            <person name="Andreopoulos B."/>
            <person name="Lipzen A."/>
            <person name="Chen C."/>
            <person name="Yanf M."/>
            <person name="Daum C."/>
            <person name="Ng V."/>
            <person name="Clum A."/>
            <person name="Ohm R."/>
            <person name="Martin F."/>
            <person name="Silar P."/>
            <person name="Natvig D."/>
            <person name="Lalanne C."/>
            <person name="Gautier V."/>
            <person name="Ament-Velasquez S.L."/>
            <person name="Kruys A."/>
            <person name="Hutchinson M.I."/>
            <person name="Powell A.J."/>
            <person name="Barry K."/>
            <person name="Miller A.N."/>
            <person name="Grigoriev I.V."/>
            <person name="Debuchy R."/>
            <person name="Gladieux P."/>
            <person name="Thoren M.H."/>
            <person name="Johannesson H."/>
        </authorList>
    </citation>
    <scope>NUCLEOTIDE SEQUENCE</scope>
    <source>
        <strain evidence="4">CBS 990.96</strain>
    </source>
</reference>
<feature type="compositionally biased region" description="Low complexity" evidence="2">
    <location>
        <begin position="1050"/>
        <end position="1062"/>
    </location>
</feature>
<accession>A0AAN7BXJ0</accession>
<dbReference type="GO" id="GO:0008270">
    <property type="term" value="F:zinc ion binding"/>
    <property type="evidence" value="ECO:0007669"/>
    <property type="project" value="InterPro"/>
</dbReference>
<feature type="region of interest" description="Disordered" evidence="2">
    <location>
        <begin position="530"/>
        <end position="551"/>
    </location>
</feature>
<feature type="domain" description="Zn(2)-C6 fungal-type" evidence="3">
    <location>
        <begin position="485"/>
        <end position="527"/>
    </location>
</feature>
<dbReference type="GO" id="GO:0000981">
    <property type="term" value="F:DNA-binding transcription factor activity, RNA polymerase II-specific"/>
    <property type="evidence" value="ECO:0007669"/>
    <property type="project" value="InterPro"/>
</dbReference>
<keyword evidence="5" id="KW-1185">Reference proteome</keyword>
<proteinExistence type="predicted"/>
<protein>
    <recommendedName>
        <fullName evidence="3">Zn(2)-C6 fungal-type domain-containing protein</fullName>
    </recommendedName>
</protein>
<feature type="compositionally biased region" description="Polar residues" evidence="2">
    <location>
        <begin position="763"/>
        <end position="788"/>
    </location>
</feature>
<feature type="compositionally biased region" description="Polar residues" evidence="2">
    <location>
        <begin position="814"/>
        <end position="830"/>
    </location>
</feature>
<dbReference type="CDD" id="cd00067">
    <property type="entry name" value="GAL4"/>
    <property type="match status" value="1"/>
</dbReference>
<feature type="region of interest" description="Disordered" evidence="2">
    <location>
        <begin position="639"/>
        <end position="732"/>
    </location>
</feature>
<feature type="compositionally biased region" description="Polar residues" evidence="2">
    <location>
        <begin position="594"/>
        <end position="606"/>
    </location>
</feature>
<feature type="compositionally biased region" description="Low complexity" evidence="2">
    <location>
        <begin position="1079"/>
        <end position="1088"/>
    </location>
</feature>
<feature type="compositionally biased region" description="Low complexity" evidence="2">
    <location>
        <begin position="671"/>
        <end position="691"/>
    </location>
</feature>
<comment type="caution">
    <text evidence="4">The sequence shown here is derived from an EMBL/GenBank/DDBJ whole genome shotgun (WGS) entry which is preliminary data.</text>
</comment>
<organism evidence="4 5">
    <name type="scientific">Podospora fimiseda</name>
    <dbReference type="NCBI Taxonomy" id="252190"/>
    <lineage>
        <taxon>Eukaryota</taxon>
        <taxon>Fungi</taxon>
        <taxon>Dikarya</taxon>
        <taxon>Ascomycota</taxon>
        <taxon>Pezizomycotina</taxon>
        <taxon>Sordariomycetes</taxon>
        <taxon>Sordariomycetidae</taxon>
        <taxon>Sordariales</taxon>
        <taxon>Podosporaceae</taxon>
        <taxon>Podospora</taxon>
    </lineage>
</organism>
<feature type="compositionally biased region" description="Low complexity" evidence="2">
    <location>
        <begin position="1013"/>
        <end position="1040"/>
    </location>
</feature>
<evidence type="ECO:0000256" key="2">
    <source>
        <dbReference type="SAM" id="MobiDB-lite"/>
    </source>
</evidence>
<feature type="compositionally biased region" description="Polar residues" evidence="2">
    <location>
        <begin position="795"/>
        <end position="806"/>
    </location>
</feature>
<feature type="compositionally biased region" description="Polar residues" evidence="2">
    <location>
        <begin position="838"/>
        <end position="881"/>
    </location>
</feature>
<feature type="region of interest" description="Disordered" evidence="2">
    <location>
        <begin position="420"/>
        <end position="508"/>
    </location>
</feature>
<evidence type="ECO:0000313" key="4">
    <source>
        <dbReference type="EMBL" id="KAK4231400.1"/>
    </source>
</evidence>
<evidence type="ECO:0000256" key="1">
    <source>
        <dbReference type="ARBA" id="ARBA00023242"/>
    </source>
</evidence>
<feature type="region of interest" description="Disordered" evidence="2">
    <location>
        <begin position="335"/>
        <end position="368"/>
    </location>
</feature>
<dbReference type="Gene3D" id="4.10.240.10">
    <property type="entry name" value="Zn(2)-C6 fungal-type DNA-binding domain"/>
    <property type="match status" value="1"/>
</dbReference>
<sequence>MDELLGLGVGESNRSCGSIADLQEQLHDILSTRVTPSSAQHVTETFDIRSSAVFDVPITPPENEALETSSHIDPLLGGVQTSITPALGPNGEQVATRRINAIDALTVQATDNNALQKVVAGHIIASLGQVDSSQWVVRQVSRTDQGWTFSYDCKDSQAEWDRQSSKTPAKTAIAEWSEKGGQDPIHLARPAFDCRGSLRISFVKSTRTIDIKYEHTPLHKTVEELIELLAPPPLAPIIKTPAKNAKTPKQPKEPRPPKVPKTKTPRPRKRPQGEDGVPGAQGSQPKKRRKKKESTAPGALDGNNLPPEMLGALPVGNPSERQLYNTQVSVADYDQTAGSSGYPEGLVGAEASPAPAVFNLPPGETERRRDVANQLLRDADIDPATLSVEQFNIFANQSPELQKDSLAMLVKYGAERLRIVHPAKEGSSTDQPTPQTSPDPTAVNTPKPKRSRKKKSEAVVPEGEGVAALAAAPRPVEGKKPPRGVCDNCRNTKQPRGSTAPKCDKKRPSCQNCLAQGLSCNYSHRQRAGVGESTAGEEVAEEAPAPAPVPEPVVEILDDESEDLGSPGFHSAHDAIQESLQEPTHVPDLHSHSIESPSDSFSQVHNIYNHSGGLGFSQTDTVPEASHTNISSAGIDTAYTSTSIPETPSAILPDFIYPPQPQQPQVDYHEQTTTTTAVQPTQHHQPQPQQTNTASPQTRARPRRSLPTSQPSYSNSTSATTTVNNHNDNWQSMSASNAAIPTRTSPRQARKKAVAQAYDDVRQQNSGWTTANHSTAQTSQPVQNTSPYQAAAHPVQQNTSPYQATAQLARAKSRQGNRSQTHTPVNSMSAGHQPPNQPSQTMNNNTGYSTATTTQPSSSNQAYNYNQQYSTANTGSSARNDSSNDRIAYQPYSNTQPASTSSNSYSSFDNYNARPTNNTSNPASQNVTSSYSGNSASSNAGQWGSAPSASTQARNAHTYNNNQAASANSYMNTATAQPSASLQGFNVRPQPPATRSSTATYAQESQQHHRQQRQQQQPQQQNYNNYQTQQQPPQQASNNQGWWTGSNNPSSTYSSATAGSGANDAYSNSGATSHGHGGQQQHHQQQQQQHHHRSMNLSSHTYSSMDGDLFDMLRHDPSG</sequence>
<feature type="compositionally biased region" description="Polar residues" evidence="2">
    <location>
        <begin position="974"/>
        <end position="984"/>
    </location>
</feature>
<feature type="region of interest" description="Disordered" evidence="2">
    <location>
        <begin position="583"/>
        <end position="606"/>
    </location>
</feature>
<dbReference type="InterPro" id="IPR001138">
    <property type="entry name" value="Zn2Cys6_DnaBD"/>
</dbReference>
<reference evidence="4" key="1">
    <citation type="journal article" date="2023" name="Mol. Phylogenet. Evol.">
        <title>Genome-scale phylogeny and comparative genomics of the fungal order Sordariales.</title>
        <authorList>
            <person name="Hensen N."/>
            <person name="Bonometti L."/>
            <person name="Westerberg I."/>
            <person name="Brannstrom I.O."/>
            <person name="Guillou S."/>
            <person name="Cros-Aarteil S."/>
            <person name="Calhoun S."/>
            <person name="Haridas S."/>
            <person name="Kuo A."/>
            <person name="Mondo S."/>
            <person name="Pangilinan J."/>
            <person name="Riley R."/>
            <person name="LaButti K."/>
            <person name="Andreopoulos B."/>
            <person name="Lipzen A."/>
            <person name="Chen C."/>
            <person name="Yan M."/>
            <person name="Daum C."/>
            <person name="Ng V."/>
            <person name="Clum A."/>
            <person name="Steindorff A."/>
            <person name="Ohm R.A."/>
            <person name="Martin F."/>
            <person name="Silar P."/>
            <person name="Natvig D.O."/>
            <person name="Lalanne C."/>
            <person name="Gautier V."/>
            <person name="Ament-Velasquez S.L."/>
            <person name="Kruys A."/>
            <person name="Hutchinson M.I."/>
            <person name="Powell A.J."/>
            <person name="Barry K."/>
            <person name="Miller A.N."/>
            <person name="Grigoriev I.V."/>
            <person name="Debuchy R."/>
            <person name="Gladieux P."/>
            <person name="Hiltunen Thoren M."/>
            <person name="Johannesson H."/>
        </authorList>
    </citation>
    <scope>NUCLEOTIDE SEQUENCE</scope>
    <source>
        <strain evidence="4">CBS 990.96</strain>
    </source>
</reference>
<dbReference type="AlphaFoldDB" id="A0AAN7BXJ0"/>
<evidence type="ECO:0000313" key="5">
    <source>
        <dbReference type="Proteomes" id="UP001301958"/>
    </source>
</evidence>
<dbReference type="Pfam" id="PF00172">
    <property type="entry name" value="Zn_clus"/>
    <property type="match status" value="1"/>
</dbReference>
<dbReference type="InterPro" id="IPR036864">
    <property type="entry name" value="Zn2-C6_fun-type_DNA-bd_sf"/>
</dbReference>
<evidence type="ECO:0000259" key="3">
    <source>
        <dbReference type="Pfam" id="PF00172"/>
    </source>
</evidence>
<feature type="region of interest" description="Disordered" evidence="2">
    <location>
        <begin position="974"/>
        <end position="1119"/>
    </location>
</feature>